<feature type="repeat" description="ANK" evidence="1">
    <location>
        <begin position="31"/>
        <end position="63"/>
    </location>
</feature>
<accession>A0ABQ0D5W2</accession>
<evidence type="ECO:0000256" key="1">
    <source>
        <dbReference type="PROSITE-ProRule" id="PRU00023"/>
    </source>
</evidence>
<evidence type="ECO:0000313" key="2">
    <source>
        <dbReference type="EMBL" id="GAB0173743.1"/>
    </source>
</evidence>
<name>A0ABQ0D5W2_9HELI</name>
<keyword evidence="3" id="KW-1185">Reference proteome</keyword>
<dbReference type="EMBL" id="BAAFHN010000058">
    <property type="protein sequence ID" value="GAB0173743.1"/>
    <property type="molecule type" value="Genomic_DNA"/>
</dbReference>
<gene>
    <name evidence="2" type="ORF">NHP164001_17640</name>
</gene>
<dbReference type="PROSITE" id="PS50297">
    <property type="entry name" value="ANK_REP_REGION"/>
    <property type="match status" value="1"/>
</dbReference>
<organism evidence="2 3">
    <name type="scientific">Helicobacter trogontum</name>
    <dbReference type="NCBI Taxonomy" id="50960"/>
    <lineage>
        <taxon>Bacteria</taxon>
        <taxon>Pseudomonadati</taxon>
        <taxon>Campylobacterota</taxon>
        <taxon>Epsilonproteobacteria</taxon>
        <taxon>Campylobacterales</taxon>
        <taxon>Helicobacteraceae</taxon>
        <taxon>Helicobacter</taxon>
    </lineage>
</organism>
<proteinExistence type="predicted"/>
<evidence type="ECO:0008006" key="4">
    <source>
        <dbReference type="Google" id="ProtNLM"/>
    </source>
</evidence>
<evidence type="ECO:0000313" key="3">
    <source>
        <dbReference type="Proteomes" id="UP001562457"/>
    </source>
</evidence>
<dbReference type="SUPFAM" id="SSF48403">
    <property type="entry name" value="Ankyrin repeat"/>
    <property type="match status" value="1"/>
</dbReference>
<comment type="caution">
    <text evidence="2">The sequence shown here is derived from an EMBL/GenBank/DDBJ whole genome shotgun (WGS) entry which is preliminary data.</text>
</comment>
<reference evidence="2 3" key="1">
    <citation type="submission" date="2024-06" db="EMBL/GenBank/DDBJ databases">
        <title>Draft genome sequence of Helicobacter trogontum NHP16-4001.</title>
        <authorList>
            <person name="Rimbara E."/>
            <person name="Suzuki M."/>
        </authorList>
    </citation>
    <scope>NUCLEOTIDE SEQUENCE [LARGE SCALE GENOMIC DNA]</scope>
    <source>
        <strain evidence="2 3">NHP16-4001</strain>
    </source>
</reference>
<keyword evidence="1" id="KW-0040">ANK repeat</keyword>
<dbReference type="Gene3D" id="1.25.40.20">
    <property type="entry name" value="Ankyrin repeat-containing domain"/>
    <property type="match status" value="1"/>
</dbReference>
<protein>
    <recommendedName>
        <fullName evidence="4">Ankyrin repeat domain-containing protein</fullName>
    </recommendedName>
</protein>
<dbReference type="Proteomes" id="UP001562457">
    <property type="component" value="Unassembled WGS sequence"/>
</dbReference>
<sequence>MRRFHKHIINFANEAILAYLKAGINAEKTYTGTTPMQTAIACGNIEAVLMLIQHGISIQKHDLEYAQKDTTRNILSFMFKSMGIKA</sequence>
<dbReference type="InterPro" id="IPR002110">
    <property type="entry name" value="Ankyrin_rpt"/>
</dbReference>
<dbReference type="InterPro" id="IPR036770">
    <property type="entry name" value="Ankyrin_rpt-contain_sf"/>
</dbReference>
<dbReference type="RefSeq" id="WP_369607745.1">
    <property type="nucleotide sequence ID" value="NZ_BAAFHN010000058.1"/>
</dbReference>
<dbReference type="PROSITE" id="PS50088">
    <property type="entry name" value="ANK_REPEAT"/>
    <property type="match status" value="1"/>
</dbReference>